<keyword evidence="5" id="KW-1185">Reference proteome</keyword>
<dbReference type="PANTHER" id="PTHR43208">
    <property type="entry name" value="ABC TRANSPORTER SUBSTRATE-BINDING PROTEIN"/>
    <property type="match status" value="1"/>
</dbReference>
<sequence length="365" mass="39745">MKKFLAIFLILVMAFSVTACGKKEEATDKKTDEALKVGFIYIGTKNDGGFTQAQYEGAAAMQEHFNGKVEILTMENVPDTDKSAAKDAATNLIDQGCTVIVGCSYGFMDALDELANSGDYDNIKFLHFSGNKMNDKNFGNFFGATEEPRYLTGIIAGMMTKTDKLGYVAAYPYTEVQIGIDAFTLGAQSVNPDVQVKVVYINSWYDPEKERSAADELLAQGCDILTQHCDTTGPQVAASEAGAYAIGYNMDNSQVVPDAFLTAPIWHHEVFLIPTIQAIMDGTWTPESYYGTIADGYVDIAPMTDLVPADVQAKVDEVKAKMKAGEFAPFSGKIEYNDGTVLCQDGQTLTREEIWKIDGLVKGAN</sequence>
<evidence type="ECO:0000256" key="2">
    <source>
        <dbReference type="SAM" id="SignalP"/>
    </source>
</evidence>
<feature type="chain" id="PRO_5038669832" evidence="2">
    <location>
        <begin position="20"/>
        <end position="365"/>
    </location>
</feature>
<dbReference type="Pfam" id="PF02608">
    <property type="entry name" value="Bmp"/>
    <property type="match status" value="1"/>
</dbReference>
<comment type="caution">
    <text evidence="4">The sequence shown here is derived from an EMBL/GenBank/DDBJ whole genome shotgun (WGS) entry which is preliminary data.</text>
</comment>
<accession>A0A939IJL1</accession>
<dbReference type="InterPro" id="IPR028082">
    <property type="entry name" value="Peripla_BP_I"/>
</dbReference>
<dbReference type="SUPFAM" id="SSF53822">
    <property type="entry name" value="Periplasmic binding protein-like I"/>
    <property type="match status" value="1"/>
</dbReference>
<evidence type="ECO:0000313" key="4">
    <source>
        <dbReference type="EMBL" id="MBN7773713.1"/>
    </source>
</evidence>
<evidence type="ECO:0000313" key="5">
    <source>
        <dbReference type="Proteomes" id="UP000664545"/>
    </source>
</evidence>
<dbReference type="Proteomes" id="UP000664545">
    <property type="component" value="Unassembled WGS sequence"/>
</dbReference>
<dbReference type="PROSITE" id="PS51257">
    <property type="entry name" value="PROKAR_LIPOPROTEIN"/>
    <property type="match status" value="1"/>
</dbReference>
<keyword evidence="1 2" id="KW-0732">Signal</keyword>
<dbReference type="AlphaFoldDB" id="A0A939IJL1"/>
<reference evidence="4" key="1">
    <citation type="submission" date="2021-02" db="EMBL/GenBank/DDBJ databases">
        <title>Abyssanaerobacter marinus gen.nov., sp., nov, anaerobic bacterium isolated from the Onnuri vent field of Indian Ocean and suggestion of Mogibacteriaceae fam. nov., and proposal of reclassification of ambiguous this family's genus member.</title>
        <authorList>
            <person name="Kim Y.J."/>
            <person name="Yang J.-A."/>
        </authorList>
    </citation>
    <scope>NUCLEOTIDE SEQUENCE</scope>
    <source>
        <strain evidence="4">DSM 2634</strain>
    </source>
</reference>
<dbReference type="InterPro" id="IPR052910">
    <property type="entry name" value="ABC-Purine-Binding"/>
</dbReference>
<name>A0A939IJL1_CLOAM</name>
<dbReference type="InterPro" id="IPR003760">
    <property type="entry name" value="PnrA-like"/>
</dbReference>
<protein>
    <submittedName>
        <fullName evidence="4">BMP family ABC transporter substrate-binding protein</fullName>
    </submittedName>
</protein>
<feature type="signal peptide" evidence="2">
    <location>
        <begin position="1"/>
        <end position="19"/>
    </location>
</feature>
<dbReference type="CDD" id="cd19963">
    <property type="entry name" value="PBP1_BMP-like"/>
    <property type="match status" value="1"/>
</dbReference>
<dbReference type="GO" id="GO:0005886">
    <property type="term" value="C:plasma membrane"/>
    <property type="evidence" value="ECO:0007669"/>
    <property type="project" value="InterPro"/>
</dbReference>
<dbReference type="RefSeq" id="WP_206582551.1">
    <property type="nucleotide sequence ID" value="NZ_JAFJZZ010000004.1"/>
</dbReference>
<evidence type="ECO:0000259" key="3">
    <source>
        <dbReference type="Pfam" id="PF02608"/>
    </source>
</evidence>
<dbReference type="Gene3D" id="3.40.50.2300">
    <property type="match status" value="2"/>
</dbReference>
<evidence type="ECO:0000256" key="1">
    <source>
        <dbReference type="ARBA" id="ARBA00022729"/>
    </source>
</evidence>
<feature type="domain" description="ABC transporter substrate-binding protein PnrA-like" evidence="3">
    <location>
        <begin position="35"/>
        <end position="322"/>
    </location>
</feature>
<dbReference type="PANTHER" id="PTHR43208:SF1">
    <property type="entry name" value="ABC TRANSPORTER SUBSTRATE-BINDING PROTEIN"/>
    <property type="match status" value="1"/>
</dbReference>
<organism evidence="4 5">
    <name type="scientific">Clostridium aminobutyricum</name>
    <dbReference type="NCBI Taxonomy" id="33953"/>
    <lineage>
        <taxon>Bacteria</taxon>
        <taxon>Bacillati</taxon>
        <taxon>Bacillota</taxon>
        <taxon>Clostridia</taxon>
        <taxon>Eubacteriales</taxon>
        <taxon>Clostridiaceae</taxon>
        <taxon>Clostridium</taxon>
    </lineage>
</organism>
<proteinExistence type="predicted"/>
<dbReference type="EMBL" id="JAFJZZ010000004">
    <property type="protein sequence ID" value="MBN7773713.1"/>
    <property type="molecule type" value="Genomic_DNA"/>
</dbReference>
<gene>
    <name evidence="4" type="ORF">JYB65_10100</name>
</gene>